<dbReference type="EMBL" id="MT142095">
    <property type="protein sequence ID" value="QJA74406.1"/>
    <property type="molecule type" value="Genomic_DNA"/>
</dbReference>
<reference evidence="1" key="1">
    <citation type="submission" date="2020-03" db="EMBL/GenBank/DDBJ databases">
        <title>The deep terrestrial virosphere.</title>
        <authorList>
            <person name="Holmfeldt K."/>
            <person name="Nilsson E."/>
            <person name="Simone D."/>
            <person name="Lopez-Fernandez M."/>
            <person name="Wu X."/>
            <person name="de Brujin I."/>
            <person name="Lundin D."/>
            <person name="Andersson A."/>
            <person name="Bertilsson S."/>
            <person name="Dopson M."/>
        </authorList>
    </citation>
    <scope>NUCLEOTIDE SEQUENCE</scope>
    <source>
        <strain evidence="2">MM415A02022</strain>
        <strain evidence="1">MM415B00576</strain>
        <strain evidence="3">TM448B02410</strain>
    </source>
</reference>
<evidence type="ECO:0000313" key="3">
    <source>
        <dbReference type="EMBL" id="QJI01259.1"/>
    </source>
</evidence>
<accession>A0A6M3J1L1</accession>
<name>A0A6M3J1L1_9ZZZZ</name>
<evidence type="ECO:0000313" key="2">
    <source>
        <dbReference type="EMBL" id="QJA74406.1"/>
    </source>
</evidence>
<dbReference type="EMBL" id="MT141506">
    <property type="protein sequence ID" value="QJA63826.1"/>
    <property type="molecule type" value="Genomic_DNA"/>
</dbReference>
<evidence type="ECO:0000313" key="1">
    <source>
        <dbReference type="EMBL" id="QJA63826.1"/>
    </source>
</evidence>
<protein>
    <submittedName>
        <fullName evidence="1">Uncharacterized protein</fullName>
    </submittedName>
</protein>
<organism evidence="1">
    <name type="scientific">viral metagenome</name>
    <dbReference type="NCBI Taxonomy" id="1070528"/>
    <lineage>
        <taxon>unclassified sequences</taxon>
        <taxon>metagenomes</taxon>
        <taxon>organismal metagenomes</taxon>
    </lineage>
</organism>
<proteinExistence type="predicted"/>
<dbReference type="EMBL" id="MT144910">
    <property type="protein sequence ID" value="QJI01259.1"/>
    <property type="molecule type" value="Genomic_DNA"/>
</dbReference>
<sequence length="106" mass="11847">MDLSSLTLTELKLMTKDQIVTALTKDRRETKCIVSTGDKRGQLREVRETRDLAGKLVSSQEVTWTYFKNGNVDTITTIDKDAKGTVINKRIVRHNEGGGLAPNQKV</sequence>
<gene>
    <name evidence="2" type="ORF">MM415A02022_0010</name>
    <name evidence="1" type="ORF">MM415B00576_0046</name>
    <name evidence="3" type="ORF">TM448B02410_0009</name>
</gene>
<dbReference type="AlphaFoldDB" id="A0A6M3J1L1"/>